<dbReference type="Pfam" id="PF08323">
    <property type="entry name" value="Glyco_transf_5"/>
    <property type="match status" value="1"/>
</dbReference>
<dbReference type="GO" id="GO:0009011">
    <property type="term" value="F:alpha-1,4-glucan glucosyltransferase (ADP-glucose donor) activity"/>
    <property type="evidence" value="ECO:0007669"/>
    <property type="project" value="UniProtKB-UniRule"/>
</dbReference>
<comment type="catalytic activity">
    <reaction evidence="1 7">
        <text>[(1-&gt;4)-alpha-D-glucosyl](n) + ADP-alpha-D-glucose = [(1-&gt;4)-alpha-D-glucosyl](n+1) + ADP + H(+)</text>
        <dbReference type="Rhea" id="RHEA:18189"/>
        <dbReference type="Rhea" id="RHEA-COMP:9584"/>
        <dbReference type="Rhea" id="RHEA-COMP:9587"/>
        <dbReference type="ChEBI" id="CHEBI:15378"/>
        <dbReference type="ChEBI" id="CHEBI:15444"/>
        <dbReference type="ChEBI" id="CHEBI:57498"/>
        <dbReference type="ChEBI" id="CHEBI:456216"/>
        <dbReference type="EC" id="2.4.1.21"/>
    </reaction>
</comment>
<feature type="domain" description="Glycosyl transferase family 1" evidence="8">
    <location>
        <begin position="291"/>
        <end position="447"/>
    </location>
</feature>
<protein>
    <recommendedName>
        <fullName evidence="7">Glycogen synthase</fullName>
        <ecNumber evidence="7">2.4.1.21</ecNumber>
    </recommendedName>
    <alternativeName>
        <fullName evidence="7">Starch [bacterial glycogen] synthase</fullName>
    </alternativeName>
</protein>
<comment type="similarity">
    <text evidence="3 7">Belongs to the glycosyltransferase 1 family. Bacterial/plant glycogen synthase subfamily.</text>
</comment>
<dbReference type="Pfam" id="PF00534">
    <property type="entry name" value="Glycos_transf_1"/>
    <property type="match status" value="1"/>
</dbReference>
<dbReference type="GO" id="GO:0004373">
    <property type="term" value="F:alpha-1,4-glucan glucosyltransferase (UDP-glucose donor) activity"/>
    <property type="evidence" value="ECO:0007669"/>
    <property type="project" value="InterPro"/>
</dbReference>
<keyword evidence="6 7" id="KW-0320">Glycogen biosynthesis</keyword>
<dbReference type="InterPro" id="IPR013534">
    <property type="entry name" value="Starch_synth_cat_dom"/>
</dbReference>
<proteinExistence type="inferred from homology"/>
<comment type="pathway">
    <text evidence="7">Glycan biosynthesis; glycogen biosynthesis.</text>
</comment>
<evidence type="ECO:0000256" key="1">
    <source>
        <dbReference type="ARBA" id="ARBA00001478"/>
    </source>
</evidence>
<evidence type="ECO:0000259" key="9">
    <source>
        <dbReference type="Pfam" id="PF08323"/>
    </source>
</evidence>
<feature type="domain" description="Starch synthase catalytic" evidence="9">
    <location>
        <begin position="7"/>
        <end position="238"/>
    </location>
</feature>
<evidence type="ECO:0000256" key="6">
    <source>
        <dbReference type="ARBA" id="ARBA00023056"/>
    </source>
</evidence>
<keyword evidence="4 7" id="KW-0328">Glycosyltransferase</keyword>
<dbReference type="AlphaFoldDB" id="A0A101FH09"/>
<gene>
    <name evidence="7" type="primary">glgA</name>
    <name evidence="10" type="ORF">XD66_0442</name>
</gene>
<keyword evidence="5 7" id="KW-0808">Transferase</keyword>
<dbReference type="NCBIfam" id="TIGR02095">
    <property type="entry name" value="glgA"/>
    <property type="match status" value="1"/>
</dbReference>
<organism evidence="10 11">
    <name type="scientific">Thermacetogenium phaeum</name>
    <dbReference type="NCBI Taxonomy" id="85874"/>
    <lineage>
        <taxon>Bacteria</taxon>
        <taxon>Bacillati</taxon>
        <taxon>Bacillota</taxon>
        <taxon>Clostridia</taxon>
        <taxon>Thermoanaerobacterales</taxon>
        <taxon>Thermoanaerobacteraceae</taxon>
        <taxon>Thermacetogenium</taxon>
    </lineage>
</organism>
<comment type="function">
    <text evidence="2 7">Synthesizes alpha-1,4-glucan chains using ADP-glucose.</text>
</comment>
<dbReference type="GO" id="GO:0005978">
    <property type="term" value="P:glycogen biosynthetic process"/>
    <property type="evidence" value="ECO:0007669"/>
    <property type="project" value="UniProtKB-UniRule"/>
</dbReference>
<feature type="binding site" evidence="7">
    <location>
        <position position="20"/>
    </location>
    <ligand>
        <name>ADP-alpha-D-glucose</name>
        <dbReference type="ChEBI" id="CHEBI:57498"/>
    </ligand>
</feature>
<sequence>MAADSLRILFVSAEVAPFAKTGGLADVAGSLPKALKRAGHDVRIAMPRYKQITEGEYLLDYPVEMDHHLETGIIRKTMIRGNDVPVYLIDNYKYFYRDGIYGFPDEAERYNFFCKAVLNMLPQIDFQPDVIHCNDWHCGLIPLSLQTKYAEDPFYRRIATLFSIHNLQYQGIFPKNVLRLIGLGEEFFNPERLEFYGQVNFMKAGILYADVINTVSNKYALEIQTPEFGERLDGLLRKRSQDLYGIVNGIDYEEMNPETDPSIYQNYGIKTLDLKKKNKYALQKEMGLPVGDTPLLGIITRLVGQKGLDLIAGVFDQLMSLGVQFVLLGSGEDYYQKLFSELKMKYQQQAAINLGFNAELAQKIYAGADIFLMPSRFEPCGLSQMISLRYGTIPVVREVGGLADTISNYDEQTETGNGFSFKPYEPGAFLEAIKRALKIYRQQPERWRHLMIRAMQSDFSWDRSAGEYVKLYRKAMEKNQNTRYRMVV</sequence>
<comment type="caution">
    <text evidence="10">The sequence shown here is derived from an EMBL/GenBank/DDBJ whole genome shotgun (WGS) entry which is preliminary data.</text>
</comment>
<dbReference type="HAMAP" id="MF_00484">
    <property type="entry name" value="Glycogen_synth"/>
    <property type="match status" value="1"/>
</dbReference>
<dbReference type="PANTHER" id="PTHR45825">
    <property type="entry name" value="GRANULE-BOUND STARCH SYNTHASE 1, CHLOROPLASTIC/AMYLOPLASTIC"/>
    <property type="match status" value="1"/>
</dbReference>
<dbReference type="PANTHER" id="PTHR45825:SF11">
    <property type="entry name" value="ALPHA AMYLASE DOMAIN-CONTAINING PROTEIN"/>
    <property type="match status" value="1"/>
</dbReference>
<dbReference type="NCBIfam" id="NF001898">
    <property type="entry name" value="PRK00654.1-1"/>
    <property type="match status" value="1"/>
</dbReference>
<dbReference type="InterPro" id="IPR001296">
    <property type="entry name" value="Glyco_trans_1"/>
</dbReference>
<dbReference type="SUPFAM" id="SSF53756">
    <property type="entry name" value="UDP-Glycosyltransferase/glycogen phosphorylase"/>
    <property type="match status" value="1"/>
</dbReference>
<evidence type="ECO:0000313" key="11">
    <source>
        <dbReference type="Proteomes" id="UP000053326"/>
    </source>
</evidence>
<dbReference type="CDD" id="cd03791">
    <property type="entry name" value="GT5_Glycogen_synthase_DULL1-like"/>
    <property type="match status" value="1"/>
</dbReference>
<dbReference type="InterPro" id="IPR011835">
    <property type="entry name" value="GS/SS"/>
</dbReference>
<evidence type="ECO:0000256" key="7">
    <source>
        <dbReference type="HAMAP-Rule" id="MF_00484"/>
    </source>
</evidence>
<dbReference type="Proteomes" id="UP000053326">
    <property type="component" value="Unassembled WGS sequence"/>
</dbReference>
<dbReference type="PATRIC" id="fig|85874.4.peg.1582"/>
<evidence type="ECO:0000256" key="4">
    <source>
        <dbReference type="ARBA" id="ARBA00022676"/>
    </source>
</evidence>
<dbReference type="UniPathway" id="UPA00164"/>
<dbReference type="EMBL" id="LGFO01000034">
    <property type="protein sequence ID" value="KUK36852.1"/>
    <property type="molecule type" value="Genomic_DNA"/>
</dbReference>
<evidence type="ECO:0000256" key="5">
    <source>
        <dbReference type="ARBA" id="ARBA00022679"/>
    </source>
</evidence>
<name>A0A101FH09_9THEO</name>
<reference evidence="11" key="1">
    <citation type="journal article" date="2015" name="MBio">
        <title>Genome-Resolved Metagenomic Analysis Reveals Roles for Candidate Phyla and Other Microbial Community Members in Biogeochemical Transformations in Oil Reservoirs.</title>
        <authorList>
            <person name="Hu P."/>
            <person name="Tom L."/>
            <person name="Singh A."/>
            <person name="Thomas B.C."/>
            <person name="Baker B.J."/>
            <person name="Piceno Y.M."/>
            <person name="Andersen G.L."/>
            <person name="Banfield J.F."/>
        </authorList>
    </citation>
    <scope>NUCLEOTIDE SEQUENCE [LARGE SCALE GENOMIC DNA]</scope>
</reference>
<evidence type="ECO:0000313" key="10">
    <source>
        <dbReference type="EMBL" id="KUK36852.1"/>
    </source>
</evidence>
<accession>A0A101FH09</accession>
<evidence type="ECO:0000256" key="2">
    <source>
        <dbReference type="ARBA" id="ARBA00002764"/>
    </source>
</evidence>
<dbReference type="EC" id="2.4.1.21" evidence="7"/>
<dbReference type="NCBIfam" id="NF001899">
    <property type="entry name" value="PRK00654.1-2"/>
    <property type="match status" value="1"/>
</dbReference>
<evidence type="ECO:0000259" key="8">
    <source>
        <dbReference type="Pfam" id="PF00534"/>
    </source>
</evidence>
<evidence type="ECO:0000256" key="3">
    <source>
        <dbReference type="ARBA" id="ARBA00010281"/>
    </source>
</evidence>
<dbReference type="Gene3D" id="3.40.50.2000">
    <property type="entry name" value="Glycogen Phosphorylase B"/>
    <property type="match status" value="2"/>
</dbReference>